<evidence type="ECO:0000256" key="15">
    <source>
        <dbReference type="ARBA" id="ARBA00023136"/>
    </source>
</evidence>
<evidence type="ECO:0000256" key="14">
    <source>
        <dbReference type="ARBA" id="ARBA00023130"/>
    </source>
</evidence>
<keyword evidence="4 23" id="KW-0645">Protease</keyword>
<keyword evidence="16" id="KW-1015">Disulfide bond</keyword>
<dbReference type="GO" id="GO:0070006">
    <property type="term" value="F:metalloaminopeptidase activity"/>
    <property type="evidence" value="ECO:0007669"/>
    <property type="project" value="TreeGrafter"/>
</dbReference>
<proteinExistence type="inferred from homology"/>
<dbReference type="GO" id="GO:0005615">
    <property type="term" value="C:extracellular space"/>
    <property type="evidence" value="ECO:0007669"/>
    <property type="project" value="TreeGrafter"/>
</dbReference>
<keyword evidence="17" id="KW-0325">Glycoprotein</keyword>
<dbReference type="InterPro" id="IPR014782">
    <property type="entry name" value="Peptidase_M1_dom"/>
</dbReference>
<evidence type="ECO:0000256" key="1">
    <source>
        <dbReference type="ARBA" id="ARBA00004648"/>
    </source>
</evidence>
<sequence>MYFFFKYTELHISLLLFLVPPLEALNPGNTTFSSLLWSMRLPDSVKPLHYDLLIHPNLTSLSFSGAVQIQLDVLQETRHIFLHSKSLEISRALLLGSRYQHLLQVQESEAFEQIALSYENFTFSTGLYVIRLEFSANLSESFHGFYKGTYRTSSGEVRTLASTQFEATHARSAFPCFDEPAFKANFSIRVRREPRHISISNMPNLKTVELAGGLLEDQYDVTVKMSTYLVAFIVCDFLSISRRSQHGVEISVYTVPEKISQAEYALNTAVTLLDFYDDYFNIPYPLPKQGEQQTLYRCCSNHNFFPDLAAIPDFQSGAMENWGLTTYRESGLLFDPERSSTSDKLGITKVIAHELAHQWFGNLVTMQWWNDLWLNEGFAKFMEFVSVNLTYPELQVDDYFLEKCFTAMGVDSLSSSHPISTPVENPAQIREMFDDVSYQKGACVLNMLRDFLTPEVFKIGIIRYLKKHSYQNTVNSDLWYSLTNVCQSDDLDLGRLKEDGFCSDSKTRTSASKWFMEDDLDVREIMDTWTLQEGFPLITVEVKGREVRLKQERFLKGADQFKALFLWKVPLTYITSGSSSVQRFLLKTRHDVLYLPAEVEWVKFNVDMRGYYIVHYAAGGWDALIRQLQLNHTVFSGNDRASLIHNIFQLVSIGKVPLDLALSLSQYLSSESEIMPVTQGFSELVPLYKLMEKRDMAALENQLKGYLVNVFRRLIDAQSWSDDGSVSERMLRNYLLLFACVRRLPACVGPAQRLFRQWKESDGALRLAADVRLVVYTEGARTEEGWDFLLEKHGSTMYPSERSQIKAALSYSPLPHKLEWLMEKGLEGEILKTHELPSLIISVSKNPTAYRLAWDFLTANWQKLVKKFDLGSSAISRMVVGVTNQYSTQEKLEEVQSFFGSLDESTGAGLRSIQQALQNIQENIRWMDQNVPVLQDWLNRHSTGPAL</sequence>
<evidence type="ECO:0000256" key="22">
    <source>
        <dbReference type="PIRSR" id="PIRSR634016-4"/>
    </source>
</evidence>
<organism evidence="28 29">
    <name type="scientific">Astyanax mexicanus</name>
    <name type="common">Blind cave fish</name>
    <name type="synonym">Astyanax fasciatus mexicanus</name>
    <dbReference type="NCBI Taxonomy" id="7994"/>
    <lineage>
        <taxon>Eukaryota</taxon>
        <taxon>Metazoa</taxon>
        <taxon>Chordata</taxon>
        <taxon>Craniata</taxon>
        <taxon>Vertebrata</taxon>
        <taxon>Euteleostomi</taxon>
        <taxon>Actinopterygii</taxon>
        <taxon>Neopterygii</taxon>
        <taxon>Teleostei</taxon>
        <taxon>Ostariophysi</taxon>
        <taxon>Characiformes</taxon>
        <taxon>Characoidei</taxon>
        <taxon>Acestrorhamphidae</taxon>
        <taxon>Acestrorhamphinae</taxon>
        <taxon>Astyanax</taxon>
    </lineage>
</organism>
<evidence type="ECO:0000256" key="6">
    <source>
        <dbReference type="ARBA" id="ARBA00022723"/>
    </source>
</evidence>
<dbReference type="InterPro" id="IPR024571">
    <property type="entry name" value="ERAP1-like_C_dom"/>
</dbReference>
<evidence type="ECO:0000256" key="7">
    <source>
        <dbReference type="ARBA" id="ARBA00022801"/>
    </source>
</evidence>
<comment type="function">
    <text evidence="18">Aminopeptidase that plays a central role in peptide trimming, a step required for the generation of most HLA class I-binding peptides. Peptide trimming is essential to customize longer precursor peptides to fit them to the correct length required for presentation on MHC class I molecules. Strongly prefers substrates 9-16 residues long. Rapidly degrades 13-mer to a 9-mer and then stops. Preferentially hydrolyzes the residue Leu and peptides with a hydrophobic C-terminus, while it has weak activity toward peptides with charged C-terminus. May play a role in the inactivation of peptide hormones. May be involved in the regulation of blood pressure through the inactivation of angiotensin II and/or the generation of bradykinin in the kidney.</text>
</comment>
<dbReference type="Pfam" id="PF11838">
    <property type="entry name" value="ERAP1_C"/>
    <property type="match status" value="1"/>
</dbReference>
<dbReference type="FunFam" id="1.25.50.20:FF:000003">
    <property type="entry name" value="Leucyl-cystinyl aminopeptidase"/>
    <property type="match status" value="1"/>
</dbReference>
<evidence type="ECO:0000256" key="5">
    <source>
        <dbReference type="ARBA" id="ARBA00022692"/>
    </source>
</evidence>
<comment type="cofactor">
    <cofactor evidence="21 23">
        <name>Zn(2+)</name>
        <dbReference type="ChEBI" id="CHEBI:29105"/>
    </cofactor>
    <text evidence="21 23">Binds 1 zinc ion per subunit.</text>
</comment>
<evidence type="ECO:0000256" key="21">
    <source>
        <dbReference type="PIRSR" id="PIRSR634016-3"/>
    </source>
</evidence>
<dbReference type="Pfam" id="PF01433">
    <property type="entry name" value="Peptidase_M1"/>
    <property type="match status" value="1"/>
</dbReference>
<comment type="subunit">
    <text evidence="19">Monomer. May also exist as a heterodimer; with ERAP2. Interacts with RBMX.</text>
</comment>
<keyword evidence="10" id="KW-0391">Immunity</keyword>
<keyword evidence="24" id="KW-0732">Signal</keyword>
<dbReference type="SUPFAM" id="SSF55486">
    <property type="entry name" value="Metalloproteases ('zincins'), catalytic domain"/>
    <property type="match status" value="1"/>
</dbReference>
<feature type="active site" description="Proton acceptor" evidence="20">
    <location>
        <position position="354"/>
    </location>
</feature>
<dbReference type="InterPro" id="IPR050344">
    <property type="entry name" value="Peptidase_M1_aminopeptidases"/>
</dbReference>
<keyword evidence="8" id="KW-0256">Endoplasmic reticulum</keyword>
<feature type="binding site" evidence="21">
    <location>
        <position position="357"/>
    </location>
    <ligand>
        <name>Zn(2+)</name>
        <dbReference type="ChEBI" id="CHEBI:29105"/>
        <note>catalytic</note>
    </ligand>
</feature>
<dbReference type="Pfam" id="PF17900">
    <property type="entry name" value="Peptidase_M1_N"/>
    <property type="match status" value="1"/>
</dbReference>
<keyword evidence="7 23" id="KW-0378">Hydrolase</keyword>
<dbReference type="InterPro" id="IPR034016">
    <property type="entry name" value="M1_APN-typ"/>
</dbReference>
<dbReference type="GO" id="GO:0005789">
    <property type="term" value="C:endoplasmic reticulum membrane"/>
    <property type="evidence" value="ECO:0007669"/>
    <property type="project" value="UniProtKB-SubCell"/>
</dbReference>
<dbReference type="FunFam" id="2.60.40.1730:FF:000001">
    <property type="entry name" value="Leucyl-cystinyl aminopeptidase"/>
    <property type="match status" value="1"/>
</dbReference>
<keyword evidence="6 21" id="KW-0479">Metal-binding</keyword>
<feature type="binding site" evidence="21">
    <location>
        <position position="353"/>
    </location>
    <ligand>
        <name>Zn(2+)</name>
        <dbReference type="ChEBI" id="CHEBI:29105"/>
        <note>catalytic</note>
    </ligand>
</feature>
<dbReference type="Ensembl" id="ENSAMXT00000034443.1">
    <property type="protein sequence ID" value="ENSAMXP00000052155.1"/>
    <property type="gene ID" value="ENSAMXG00000004920.2"/>
</dbReference>
<keyword evidence="5" id="KW-0812">Transmembrane</keyword>
<dbReference type="Gene3D" id="2.60.40.1730">
    <property type="entry name" value="tricorn interacting facor f3 domain"/>
    <property type="match status" value="1"/>
</dbReference>
<reference evidence="28" key="3">
    <citation type="submission" date="2025-08" db="UniProtKB">
        <authorList>
            <consortium name="Ensembl"/>
        </authorList>
    </citation>
    <scope>IDENTIFICATION</scope>
</reference>
<dbReference type="InterPro" id="IPR001930">
    <property type="entry name" value="Peptidase_M1"/>
</dbReference>
<dbReference type="PANTHER" id="PTHR11533:SF156">
    <property type="entry name" value="ENDOPLASMIC RETICULUM AMINOPEPTIDASE 1"/>
    <property type="match status" value="1"/>
</dbReference>
<feature type="chain" id="PRO_5017299931" description="Aminopeptidase" evidence="24">
    <location>
        <begin position="25"/>
        <end position="947"/>
    </location>
</feature>
<dbReference type="Proteomes" id="UP000018467">
    <property type="component" value="Unassembled WGS sequence"/>
</dbReference>
<dbReference type="InterPro" id="IPR045357">
    <property type="entry name" value="Aminopeptidase_N-like_N"/>
</dbReference>
<name>A0A3B1KDN0_ASTMX</name>
<reference evidence="29" key="1">
    <citation type="submission" date="2013-03" db="EMBL/GenBank/DDBJ databases">
        <authorList>
            <person name="Jeffery W."/>
            <person name="Warren W."/>
            <person name="Wilson R.K."/>
        </authorList>
    </citation>
    <scope>NUCLEOTIDE SEQUENCE</scope>
    <source>
        <strain evidence="29">female</strain>
    </source>
</reference>
<dbReference type="InterPro" id="IPR027268">
    <property type="entry name" value="Peptidase_M4/M1_CTD_sf"/>
</dbReference>
<evidence type="ECO:0000256" key="18">
    <source>
        <dbReference type="ARBA" id="ARBA00053064"/>
    </source>
</evidence>
<dbReference type="STRING" id="7994.ENSAMXP00000052155"/>
<dbReference type="InterPro" id="IPR042097">
    <property type="entry name" value="Aminopeptidase_N-like_N_sf"/>
</dbReference>
<keyword evidence="11" id="KW-0735">Signal-anchor</keyword>
<dbReference type="PRINTS" id="PR00756">
    <property type="entry name" value="ALADIPTASE"/>
</dbReference>
<dbReference type="FunFam" id="2.60.40.1910:FF:000001">
    <property type="entry name" value="Leucyl-cystinyl aminopeptidase"/>
    <property type="match status" value="1"/>
</dbReference>
<feature type="binding site" evidence="21">
    <location>
        <position position="376"/>
    </location>
    <ligand>
        <name>Zn(2+)</name>
        <dbReference type="ChEBI" id="CHEBI:29105"/>
        <note>catalytic</note>
    </ligand>
</feature>
<dbReference type="FunFam" id="1.10.390.10:FF:000007">
    <property type="entry name" value="Aminopeptidase"/>
    <property type="match status" value="1"/>
</dbReference>
<evidence type="ECO:0000256" key="20">
    <source>
        <dbReference type="PIRSR" id="PIRSR634016-1"/>
    </source>
</evidence>
<evidence type="ECO:0000256" key="2">
    <source>
        <dbReference type="ARBA" id="ARBA00010136"/>
    </source>
</evidence>
<dbReference type="Gene3D" id="1.25.50.20">
    <property type="match status" value="1"/>
</dbReference>
<feature type="signal peptide" evidence="24">
    <location>
        <begin position="1"/>
        <end position="24"/>
    </location>
</feature>
<evidence type="ECO:0000256" key="23">
    <source>
        <dbReference type="RuleBase" id="RU364040"/>
    </source>
</evidence>
<dbReference type="EC" id="3.4.11.-" evidence="23"/>
<dbReference type="GO" id="GO:0008270">
    <property type="term" value="F:zinc ion binding"/>
    <property type="evidence" value="ECO:0007669"/>
    <property type="project" value="UniProtKB-UniRule"/>
</dbReference>
<keyword evidence="13 23" id="KW-0482">Metalloprotease</keyword>
<evidence type="ECO:0000256" key="10">
    <source>
        <dbReference type="ARBA" id="ARBA00022859"/>
    </source>
</evidence>
<keyword evidence="9 21" id="KW-0862">Zinc</keyword>
<evidence type="ECO:0000259" key="26">
    <source>
        <dbReference type="Pfam" id="PF11838"/>
    </source>
</evidence>
<keyword evidence="15" id="KW-0472">Membrane</keyword>
<evidence type="ECO:0000256" key="12">
    <source>
        <dbReference type="ARBA" id="ARBA00022989"/>
    </source>
</evidence>
<evidence type="ECO:0000256" key="16">
    <source>
        <dbReference type="ARBA" id="ARBA00023157"/>
    </source>
</evidence>
<comment type="subcellular location">
    <subcellularLocation>
        <location evidence="1">Endoplasmic reticulum membrane</location>
        <topology evidence="1">Single-pass type II membrane protein</topology>
    </subcellularLocation>
</comment>
<evidence type="ECO:0000256" key="19">
    <source>
        <dbReference type="ARBA" id="ARBA00063353"/>
    </source>
</evidence>
<evidence type="ECO:0000256" key="13">
    <source>
        <dbReference type="ARBA" id="ARBA00023049"/>
    </source>
</evidence>
<comment type="similarity">
    <text evidence="2 23">Belongs to the peptidase M1 family.</text>
</comment>
<reference evidence="28" key="4">
    <citation type="submission" date="2025-09" db="UniProtKB">
        <authorList>
            <consortium name="Ensembl"/>
        </authorList>
    </citation>
    <scope>IDENTIFICATION</scope>
</reference>
<reference evidence="29" key="2">
    <citation type="journal article" date="2014" name="Nat. Commun.">
        <title>The cavefish genome reveals candidate genes for eye loss.</title>
        <authorList>
            <person name="McGaugh S.E."/>
            <person name="Gross J.B."/>
            <person name="Aken B."/>
            <person name="Blin M."/>
            <person name="Borowsky R."/>
            <person name="Chalopin D."/>
            <person name="Hinaux H."/>
            <person name="Jeffery W.R."/>
            <person name="Keene A."/>
            <person name="Ma L."/>
            <person name="Minx P."/>
            <person name="Murphy D."/>
            <person name="O'Quin K.E."/>
            <person name="Retaux S."/>
            <person name="Rohner N."/>
            <person name="Searle S.M."/>
            <person name="Stahl B.A."/>
            <person name="Tabin C."/>
            <person name="Volff J.N."/>
            <person name="Yoshizawa M."/>
            <person name="Warren W.C."/>
        </authorList>
    </citation>
    <scope>NUCLEOTIDE SEQUENCE [LARGE SCALE GENOMIC DNA]</scope>
    <source>
        <strain evidence="29">female</strain>
    </source>
</reference>
<dbReference type="GO" id="GO:0002250">
    <property type="term" value="P:adaptive immune response"/>
    <property type="evidence" value="ECO:0007669"/>
    <property type="project" value="UniProtKB-KW"/>
</dbReference>
<dbReference type="InParanoid" id="A0A3B1KDN0"/>
<evidence type="ECO:0000256" key="3">
    <source>
        <dbReference type="ARBA" id="ARBA00022438"/>
    </source>
</evidence>
<dbReference type="Gene3D" id="2.60.40.1910">
    <property type="match status" value="1"/>
</dbReference>
<evidence type="ECO:0000256" key="17">
    <source>
        <dbReference type="ARBA" id="ARBA00023180"/>
    </source>
</evidence>
<dbReference type="Bgee" id="ENSAMXG00000004920">
    <property type="expression patterns" value="Expressed in pharyngeal gill and 14 other cell types or tissues"/>
</dbReference>
<evidence type="ECO:0000313" key="29">
    <source>
        <dbReference type="Proteomes" id="UP000018467"/>
    </source>
</evidence>
<evidence type="ECO:0000256" key="8">
    <source>
        <dbReference type="ARBA" id="ARBA00022824"/>
    </source>
</evidence>
<dbReference type="PANTHER" id="PTHR11533">
    <property type="entry name" value="PROTEASE M1 ZINC METALLOPROTEASE"/>
    <property type="match status" value="1"/>
</dbReference>
<evidence type="ECO:0000259" key="27">
    <source>
        <dbReference type="Pfam" id="PF17900"/>
    </source>
</evidence>
<keyword evidence="29" id="KW-1185">Reference proteome</keyword>
<dbReference type="GO" id="GO:0043171">
    <property type="term" value="P:peptide catabolic process"/>
    <property type="evidence" value="ECO:0007669"/>
    <property type="project" value="TreeGrafter"/>
</dbReference>
<evidence type="ECO:0000259" key="25">
    <source>
        <dbReference type="Pfam" id="PF01433"/>
    </source>
</evidence>
<dbReference type="AlphaFoldDB" id="A0A3B1KDN0"/>
<keyword evidence="3 23" id="KW-0031">Aminopeptidase</keyword>
<evidence type="ECO:0000256" key="11">
    <source>
        <dbReference type="ARBA" id="ARBA00022968"/>
    </source>
</evidence>
<evidence type="ECO:0000256" key="9">
    <source>
        <dbReference type="ARBA" id="ARBA00022833"/>
    </source>
</evidence>
<feature type="site" description="Transition state stabilizer" evidence="22">
    <location>
        <position position="438"/>
    </location>
</feature>
<dbReference type="GO" id="GO:0042277">
    <property type="term" value="F:peptide binding"/>
    <property type="evidence" value="ECO:0007669"/>
    <property type="project" value="TreeGrafter"/>
</dbReference>
<feature type="domain" description="ERAP1-like C-terminal" evidence="26">
    <location>
        <begin position="601"/>
        <end position="921"/>
    </location>
</feature>
<dbReference type="GO" id="GO:0006508">
    <property type="term" value="P:proteolysis"/>
    <property type="evidence" value="ECO:0007669"/>
    <property type="project" value="UniProtKB-KW"/>
</dbReference>
<protein>
    <recommendedName>
        <fullName evidence="23">Aminopeptidase</fullName>
        <ecNumber evidence="23">3.4.11.-</ecNumber>
    </recommendedName>
</protein>
<keyword evidence="14" id="KW-1064">Adaptive immunity</keyword>
<evidence type="ECO:0000256" key="4">
    <source>
        <dbReference type="ARBA" id="ARBA00022670"/>
    </source>
</evidence>
<accession>A0A3B1KDN0</accession>
<keyword evidence="12" id="KW-1133">Transmembrane helix</keyword>
<evidence type="ECO:0000313" key="28">
    <source>
        <dbReference type="Ensembl" id="ENSAMXP00000052155.1"/>
    </source>
</evidence>
<dbReference type="CDD" id="cd09601">
    <property type="entry name" value="M1_APN-Q_like"/>
    <property type="match status" value="1"/>
</dbReference>
<feature type="domain" description="Aminopeptidase N-like N-terminal" evidence="27">
    <location>
        <begin position="46"/>
        <end position="229"/>
    </location>
</feature>
<dbReference type="Gene3D" id="1.10.390.10">
    <property type="entry name" value="Neutral Protease Domain 2"/>
    <property type="match status" value="1"/>
</dbReference>
<evidence type="ECO:0000256" key="24">
    <source>
        <dbReference type="SAM" id="SignalP"/>
    </source>
</evidence>
<feature type="domain" description="Peptidase M1 membrane alanine aminopeptidase" evidence="25">
    <location>
        <begin position="264"/>
        <end position="487"/>
    </location>
</feature>
<dbReference type="SUPFAM" id="SSF63737">
    <property type="entry name" value="Leukotriene A4 hydrolase N-terminal domain"/>
    <property type="match status" value="1"/>
</dbReference>
<dbReference type="GeneTree" id="ENSGT00940000159086"/>